<keyword evidence="2" id="KW-0732">Signal</keyword>
<dbReference type="EMBL" id="AYKW01000034">
    <property type="protein sequence ID" value="PIL26905.1"/>
    <property type="molecule type" value="Genomic_DNA"/>
</dbReference>
<proteinExistence type="predicted"/>
<sequence>MCVIVSPAFSLNVLIIFGITSVDVDGLVVFPVFDCGLASFPPVPLVEALIPDPLVFVGGDEESRVIKFTRSKINHPIPSQFRLYFSETAEFWDVMTVLSNLRSQQEKRLADMIDRLAEVRACVPTHSPNPIQDVWCSNAAHNNAESALSPTGSPALSGSPTVTGSPPAARPPTPVSI</sequence>
<dbReference type="AlphaFoldDB" id="A0A2G8RZH6"/>
<feature type="chain" id="PRO_5013755411" evidence="2">
    <location>
        <begin position="27"/>
        <end position="177"/>
    </location>
</feature>
<feature type="region of interest" description="Disordered" evidence="1">
    <location>
        <begin position="146"/>
        <end position="177"/>
    </location>
</feature>
<evidence type="ECO:0000313" key="4">
    <source>
        <dbReference type="Proteomes" id="UP000230002"/>
    </source>
</evidence>
<name>A0A2G8RZH6_9APHY</name>
<feature type="compositionally biased region" description="Polar residues" evidence="1">
    <location>
        <begin position="146"/>
        <end position="164"/>
    </location>
</feature>
<protein>
    <submittedName>
        <fullName evidence="3">Uncharacterized protein</fullName>
    </submittedName>
</protein>
<comment type="caution">
    <text evidence="3">The sequence shown here is derived from an EMBL/GenBank/DDBJ whole genome shotgun (WGS) entry which is preliminary data.</text>
</comment>
<feature type="signal peptide" evidence="2">
    <location>
        <begin position="1"/>
        <end position="26"/>
    </location>
</feature>
<evidence type="ECO:0000313" key="3">
    <source>
        <dbReference type="EMBL" id="PIL26905.1"/>
    </source>
</evidence>
<evidence type="ECO:0000256" key="1">
    <source>
        <dbReference type="SAM" id="MobiDB-lite"/>
    </source>
</evidence>
<gene>
    <name evidence="3" type="ORF">GSI_10043</name>
</gene>
<organism evidence="3 4">
    <name type="scientific">Ganoderma sinense ZZ0214-1</name>
    <dbReference type="NCBI Taxonomy" id="1077348"/>
    <lineage>
        <taxon>Eukaryota</taxon>
        <taxon>Fungi</taxon>
        <taxon>Dikarya</taxon>
        <taxon>Basidiomycota</taxon>
        <taxon>Agaricomycotina</taxon>
        <taxon>Agaricomycetes</taxon>
        <taxon>Polyporales</taxon>
        <taxon>Polyporaceae</taxon>
        <taxon>Ganoderma</taxon>
    </lineage>
</organism>
<dbReference type="Proteomes" id="UP000230002">
    <property type="component" value="Unassembled WGS sequence"/>
</dbReference>
<accession>A0A2G8RZH6</accession>
<reference evidence="3 4" key="1">
    <citation type="journal article" date="2015" name="Sci. Rep.">
        <title>Chromosome-level genome map provides insights into diverse defense mechanisms in the medicinal fungus Ganoderma sinense.</title>
        <authorList>
            <person name="Zhu Y."/>
            <person name="Xu J."/>
            <person name="Sun C."/>
            <person name="Zhou S."/>
            <person name="Xu H."/>
            <person name="Nelson D.R."/>
            <person name="Qian J."/>
            <person name="Song J."/>
            <person name="Luo H."/>
            <person name="Xiang L."/>
            <person name="Li Y."/>
            <person name="Xu Z."/>
            <person name="Ji A."/>
            <person name="Wang L."/>
            <person name="Lu S."/>
            <person name="Hayward A."/>
            <person name="Sun W."/>
            <person name="Li X."/>
            <person name="Schwartz D.C."/>
            <person name="Wang Y."/>
            <person name="Chen S."/>
        </authorList>
    </citation>
    <scope>NUCLEOTIDE SEQUENCE [LARGE SCALE GENOMIC DNA]</scope>
    <source>
        <strain evidence="3 4">ZZ0214-1</strain>
    </source>
</reference>
<evidence type="ECO:0000256" key="2">
    <source>
        <dbReference type="SAM" id="SignalP"/>
    </source>
</evidence>
<keyword evidence="4" id="KW-1185">Reference proteome</keyword>
<feature type="compositionally biased region" description="Pro residues" evidence="1">
    <location>
        <begin position="168"/>
        <end position="177"/>
    </location>
</feature>